<comment type="caution">
    <text evidence="1">The sequence shown here is derived from an EMBL/GenBank/DDBJ whole genome shotgun (WGS) entry which is preliminary data.</text>
</comment>
<accession>A0A5B7KDZ7</accession>
<evidence type="ECO:0000313" key="2">
    <source>
        <dbReference type="Proteomes" id="UP000324222"/>
    </source>
</evidence>
<gene>
    <name evidence="1" type="ORF">E2C01_100811</name>
</gene>
<dbReference type="AlphaFoldDB" id="A0A5B7KDZ7"/>
<name>A0A5B7KDZ7_PORTR</name>
<keyword evidence="2" id="KW-1185">Reference proteome</keyword>
<evidence type="ECO:0000313" key="1">
    <source>
        <dbReference type="EMBL" id="MPD05086.1"/>
    </source>
</evidence>
<organism evidence="1 2">
    <name type="scientific">Portunus trituberculatus</name>
    <name type="common">Swimming crab</name>
    <name type="synonym">Neptunus trituberculatus</name>
    <dbReference type="NCBI Taxonomy" id="210409"/>
    <lineage>
        <taxon>Eukaryota</taxon>
        <taxon>Metazoa</taxon>
        <taxon>Ecdysozoa</taxon>
        <taxon>Arthropoda</taxon>
        <taxon>Crustacea</taxon>
        <taxon>Multicrustacea</taxon>
        <taxon>Malacostraca</taxon>
        <taxon>Eumalacostraca</taxon>
        <taxon>Eucarida</taxon>
        <taxon>Decapoda</taxon>
        <taxon>Pleocyemata</taxon>
        <taxon>Brachyura</taxon>
        <taxon>Eubrachyura</taxon>
        <taxon>Portunoidea</taxon>
        <taxon>Portunidae</taxon>
        <taxon>Portuninae</taxon>
        <taxon>Portunus</taxon>
    </lineage>
</organism>
<dbReference type="EMBL" id="VSRR010144333">
    <property type="protein sequence ID" value="MPD05086.1"/>
    <property type="molecule type" value="Genomic_DNA"/>
</dbReference>
<reference evidence="1 2" key="1">
    <citation type="submission" date="2019-05" db="EMBL/GenBank/DDBJ databases">
        <title>Another draft genome of Portunus trituberculatus and its Hox gene families provides insights of decapod evolution.</title>
        <authorList>
            <person name="Jeong J.-H."/>
            <person name="Song I."/>
            <person name="Kim S."/>
            <person name="Choi T."/>
            <person name="Kim D."/>
            <person name="Ryu S."/>
            <person name="Kim W."/>
        </authorList>
    </citation>
    <scope>NUCLEOTIDE SEQUENCE [LARGE SCALE GENOMIC DNA]</scope>
    <source>
        <tissue evidence="1">Muscle</tissue>
    </source>
</reference>
<protein>
    <submittedName>
        <fullName evidence="1">Uncharacterized protein</fullName>
    </submittedName>
</protein>
<sequence length="61" mass="7134">MKLKKTACTRAIKKYSFPNRSIEMWNNLDETVVQLNWTTIGMEAEQHEHTSSCKTQLGKYN</sequence>
<proteinExistence type="predicted"/>
<dbReference type="Proteomes" id="UP000324222">
    <property type="component" value="Unassembled WGS sequence"/>
</dbReference>